<evidence type="ECO:0000313" key="1">
    <source>
        <dbReference type="EMBL" id="MED6237971.1"/>
    </source>
</evidence>
<dbReference type="Proteomes" id="UP001345963">
    <property type="component" value="Unassembled WGS sequence"/>
</dbReference>
<organism evidence="1 2">
    <name type="scientific">Ataeniobius toweri</name>
    <dbReference type="NCBI Taxonomy" id="208326"/>
    <lineage>
        <taxon>Eukaryota</taxon>
        <taxon>Metazoa</taxon>
        <taxon>Chordata</taxon>
        <taxon>Craniata</taxon>
        <taxon>Vertebrata</taxon>
        <taxon>Euteleostomi</taxon>
        <taxon>Actinopterygii</taxon>
        <taxon>Neopterygii</taxon>
        <taxon>Teleostei</taxon>
        <taxon>Neoteleostei</taxon>
        <taxon>Acanthomorphata</taxon>
        <taxon>Ovalentaria</taxon>
        <taxon>Atherinomorphae</taxon>
        <taxon>Cyprinodontiformes</taxon>
        <taxon>Goodeidae</taxon>
        <taxon>Ataeniobius</taxon>
    </lineage>
</organism>
<proteinExistence type="predicted"/>
<protein>
    <submittedName>
        <fullName evidence="1">Uncharacterized protein</fullName>
    </submittedName>
</protein>
<sequence>MSIGGLWVLALSDMGADKHLAMREHETPPCLNSRNKALSIKSFDASSTGRLKPVLSASPLHPGLTFAMCLCVASNYLCGCSNFMKYLCKPCFSSSFMCFCADLQSNFFPFR</sequence>
<reference evidence="1 2" key="1">
    <citation type="submission" date="2021-07" db="EMBL/GenBank/DDBJ databases">
        <authorList>
            <person name="Palmer J.M."/>
        </authorList>
    </citation>
    <scope>NUCLEOTIDE SEQUENCE [LARGE SCALE GENOMIC DNA]</scope>
    <source>
        <strain evidence="1 2">AT_MEX2019</strain>
        <tissue evidence="1">Muscle</tissue>
    </source>
</reference>
<keyword evidence="2" id="KW-1185">Reference proteome</keyword>
<dbReference type="EMBL" id="JAHUTI010019794">
    <property type="protein sequence ID" value="MED6237971.1"/>
    <property type="molecule type" value="Genomic_DNA"/>
</dbReference>
<evidence type="ECO:0000313" key="2">
    <source>
        <dbReference type="Proteomes" id="UP001345963"/>
    </source>
</evidence>
<name>A0ABU7AIF2_9TELE</name>
<accession>A0ABU7AIF2</accession>
<gene>
    <name evidence="1" type="ORF">ATANTOWER_002390</name>
</gene>
<comment type="caution">
    <text evidence="1">The sequence shown here is derived from an EMBL/GenBank/DDBJ whole genome shotgun (WGS) entry which is preliminary data.</text>
</comment>